<name>A0ABV7SWC7_9SPHN</name>
<dbReference type="RefSeq" id="WP_261295005.1">
    <property type="nucleotide sequence ID" value="NZ_JANQBK010000012.1"/>
</dbReference>
<comment type="caution">
    <text evidence="2">The sequence shown here is derived from an EMBL/GenBank/DDBJ whole genome shotgun (WGS) entry which is preliminary data.</text>
</comment>
<evidence type="ECO:0000313" key="2">
    <source>
        <dbReference type="EMBL" id="MFC3580421.1"/>
    </source>
</evidence>
<keyword evidence="3" id="KW-1185">Reference proteome</keyword>
<feature type="transmembrane region" description="Helical" evidence="1">
    <location>
        <begin position="83"/>
        <end position="102"/>
    </location>
</feature>
<gene>
    <name evidence="2" type="ORF">ACFONA_09625</name>
</gene>
<evidence type="ECO:0000313" key="3">
    <source>
        <dbReference type="Proteomes" id="UP001595713"/>
    </source>
</evidence>
<reference evidence="3" key="1">
    <citation type="journal article" date="2019" name="Int. J. Syst. Evol. Microbiol.">
        <title>The Global Catalogue of Microorganisms (GCM) 10K type strain sequencing project: providing services to taxonomists for standard genome sequencing and annotation.</title>
        <authorList>
            <consortium name="The Broad Institute Genomics Platform"/>
            <consortium name="The Broad Institute Genome Sequencing Center for Infectious Disease"/>
            <person name="Wu L."/>
            <person name="Ma J."/>
        </authorList>
    </citation>
    <scope>NUCLEOTIDE SEQUENCE [LARGE SCALE GENOMIC DNA]</scope>
    <source>
        <strain evidence="3">KCTC 42739</strain>
    </source>
</reference>
<keyword evidence="1" id="KW-1133">Transmembrane helix</keyword>
<keyword evidence="1" id="KW-0812">Transmembrane</keyword>
<organism evidence="2 3">
    <name type="scientific">Sphingomonas hylomeconis</name>
    <dbReference type="NCBI Taxonomy" id="1395958"/>
    <lineage>
        <taxon>Bacteria</taxon>
        <taxon>Pseudomonadati</taxon>
        <taxon>Pseudomonadota</taxon>
        <taxon>Alphaproteobacteria</taxon>
        <taxon>Sphingomonadales</taxon>
        <taxon>Sphingomonadaceae</taxon>
        <taxon>Sphingomonas</taxon>
    </lineage>
</organism>
<feature type="transmembrane region" description="Helical" evidence="1">
    <location>
        <begin position="42"/>
        <end position="63"/>
    </location>
</feature>
<evidence type="ECO:0000256" key="1">
    <source>
        <dbReference type="SAM" id="Phobius"/>
    </source>
</evidence>
<dbReference type="Proteomes" id="UP001595713">
    <property type="component" value="Unassembled WGS sequence"/>
</dbReference>
<accession>A0ABV7SWC7</accession>
<dbReference type="EMBL" id="JBHRXP010000004">
    <property type="protein sequence ID" value="MFC3580421.1"/>
    <property type="molecule type" value="Genomic_DNA"/>
</dbReference>
<proteinExistence type="predicted"/>
<evidence type="ECO:0008006" key="4">
    <source>
        <dbReference type="Google" id="ProtNLM"/>
    </source>
</evidence>
<protein>
    <recommendedName>
        <fullName evidence="4">DUF4396 domain-containing protein</fullName>
    </recommendedName>
</protein>
<keyword evidence="1" id="KW-0472">Membrane</keyword>
<sequence length="111" mass="11956">MAIGGSAWYRVGFSAKGDRMQWRGSTTKVSAVRTPGTRAAGCLAWAYYLWLECSIGIAIAFLVGEQLSPALADRGFNVRTGAGVLIGWGLGAIVAIYPMIWLHRLGRRLIG</sequence>